<evidence type="ECO:0000256" key="5">
    <source>
        <dbReference type="ARBA" id="ARBA00022679"/>
    </source>
</evidence>
<dbReference type="Pfam" id="PF11145">
    <property type="entry name" value="DUF2921"/>
    <property type="match status" value="1"/>
</dbReference>
<comment type="pathway">
    <text evidence="3">Protein modification; protein ubiquitination.</text>
</comment>
<evidence type="ECO:0000256" key="6">
    <source>
        <dbReference type="ARBA" id="ARBA00022692"/>
    </source>
</evidence>
<dbReference type="GO" id="GO:0061630">
    <property type="term" value="F:ubiquitin protein ligase activity"/>
    <property type="evidence" value="ECO:0007669"/>
    <property type="project" value="UniProtKB-EC"/>
</dbReference>
<evidence type="ECO:0000256" key="4">
    <source>
        <dbReference type="ARBA" id="ARBA00012483"/>
    </source>
</evidence>
<dbReference type="EC" id="2.3.2.27" evidence="4"/>
<feature type="transmembrane region" description="Helical" evidence="10">
    <location>
        <begin position="791"/>
        <end position="819"/>
    </location>
</feature>
<feature type="domain" description="DUF2921" evidence="13">
    <location>
        <begin position="453"/>
        <end position="615"/>
    </location>
</feature>
<evidence type="ECO:0000256" key="11">
    <source>
        <dbReference type="SAM" id="SignalP"/>
    </source>
</evidence>
<evidence type="ECO:0000256" key="2">
    <source>
        <dbReference type="ARBA" id="ARBA00004127"/>
    </source>
</evidence>
<comment type="subcellular location">
    <subcellularLocation>
        <location evidence="2">Endomembrane system</location>
        <topology evidence="2">Multi-pass membrane protein</topology>
    </subcellularLocation>
</comment>
<organism evidence="14 15">
    <name type="scientific">Phoenix dactylifera</name>
    <name type="common">Date palm</name>
    <dbReference type="NCBI Taxonomy" id="42345"/>
    <lineage>
        <taxon>Eukaryota</taxon>
        <taxon>Viridiplantae</taxon>
        <taxon>Streptophyta</taxon>
        <taxon>Embryophyta</taxon>
        <taxon>Tracheophyta</taxon>
        <taxon>Spermatophyta</taxon>
        <taxon>Magnoliopsida</taxon>
        <taxon>Liliopsida</taxon>
        <taxon>Arecaceae</taxon>
        <taxon>Coryphoideae</taxon>
        <taxon>Phoeniceae</taxon>
        <taxon>Phoenix</taxon>
    </lineage>
</organism>
<keyword evidence="9 10" id="KW-0472">Membrane</keyword>
<keyword evidence="14" id="KW-1185">Reference proteome</keyword>
<name>A0A8B8J234_PHODC</name>
<feature type="domain" description="DUF2921" evidence="13">
    <location>
        <begin position="276"/>
        <end position="419"/>
    </location>
</feature>
<dbReference type="PANTHER" id="PTHR33389:SF18">
    <property type="entry name" value="OS01G0677900 PROTEIN"/>
    <property type="match status" value="1"/>
</dbReference>
<evidence type="ECO:0000313" key="15">
    <source>
        <dbReference type="RefSeq" id="XP_026658583.2"/>
    </source>
</evidence>
<keyword evidence="8 10" id="KW-1133">Transmembrane helix</keyword>
<feature type="domain" description="SWEET-like" evidence="12">
    <location>
        <begin position="627"/>
        <end position="906"/>
    </location>
</feature>
<feature type="transmembrane region" description="Helical" evidence="10">
    <location>
        <begin position="665"/>
        <end position="687"/>
    </location>
</feature>
<feature type="transmembrane region" description="Helical" evidence="10">
    <location>
        <begin position="630"/>
        <end position="653"/>
    </location>
</feature>
<protein>
    <recommendedName>
        <fullName evidence="4">RING-type E3 ubiquitin transferase</fullName>
        <ecNumber evidence="4">2.3.2.27</ecNumber>
    </recommendedName>
</protein>
<keyword evidence="6 10" id="KW-0812">Transmembrane</keyword>
<reference evidence="14" key="1">
    <citation type="journal article" date="2019" name="Nat. Commun.">
        <title>Genome-wide association mapping of date palm fruit traits.</title>
        <authorList>
            <person name="Hazzouri K.M."/>
            <person name="Gros-Balthazard M."/>
            <person name="Flowers J.M."/>
            <person name="Copetti D."/>
            <person name="Lemansour A."/>
            <person name="Lebrun M."/>
            <person name="Masmoudi K."/>
            <person name="Ferrand S."/>
            <person name="Dhar M.I."/>
            <person name="Fresquez Z.A."/>
            <person name="Rosas U."/>
            <person name="Zhang J."/>
            <person name="Talag J."/>
            <person name="Lee S."/>
            <person name="Kudrna D."/>
            <person name="Powell R.F."/>
            <person name="Leitch I.J."/>
            <person name="Krueger R.R."/>
            <person name="Wing R.A."/>
            <person name="Amiri K.M.A."/>
            <person name="Purugganan M.D."/>
        </authorList>
    </citation>
    <scope>NUCLEOTIDE SEQUENCE [LARGE SCALE GENOMIC DNA]</scope>
    <source>
        <strain evidence="14">cv. Khalas</strain>
    </source>
</reference>
<evidence type="ECO:0000313" key="14">
    <source>
        <dbReference type="Proteomes" id="UP000228380"/>
    </source>
</evidence>
<feature type="chain" id="PRO_5034129985" description="RING-type E3 ubiquitin transferase" evidence="11">
    <location>
        <begin position="51"/>
        <end position="921"/>
    </location>
</feature>
<accession>A0A8B8J234</accession>
<dbReference type="InterPro" id="IPR021319">
    <property type="entry name" value="DUF2921"/>
</dbReference>
<feature type="transmembrane region" description="Helical" evidence="10">
    <location>
        <begin position="750"/>
        <end position="771"/>
    </location>
</feature>
<evidence type="ECO:0000256" key="7">
    <source>
        <dbReference type="ARBA" id="ARBA00022786"/>
    </source>
</evidence>
<dbReference type="AlphaFoldDB" id="A0A8B8J234"/>
<dbReference type="Pfam" id="PF25333">
    <property type="entry name" value="DUF2921_N"/>
    <property type="match status" value="3"/>
</dbReference>
<feature type="domain" description="DUF2921" evidence="13">
    <location>
        <begin position="58"/>
        <end position="229"/>
    </location>
</feature>
<dbReference type="KEGG" id="pda:103702592"/>
<evidence type="ECO:0000256" key="9">
    <source>
        <dbReference type="ARBA" id="ARBA00023136"/>
    </source>
</evidence>
<keyword evidence="7" id="KW-0833">Ubl conjugation pathway</keyword>
<dbReference type="OrthoDB" id="756308at2759"/>
<evidence type="ECO:0000256" key="8">
    <source>
        <dbReference type="ARBA" id="ARBA00022989"/>
    </source>
</evidence>
<evidence type="ECO:0000256" key="1">
    <source>
        <dbReference type="ARBA" id="ARBA00000900"/>
    </source>
</evidence>
<evidence type="ECO:0000259" key="13">
    <source>
        <dbReference type="Pfam" id="PF25333"/>
    </source>
</evidence>
<feature type="transmembrane region" description="Helical" evidence="10">
    <location>
        <begin position="873"/>
        <end position="892"/>
    </location>
</feature>
<dbReference type="GeneID" id="103702592"/>
<dbReference type="Proteomes" id="UP000228380">
    <property type="component" value="Chromosome 8"/>
</dbReference>
<evidence type="ECO:0000256" key="10">
    <source>
        <dbReference type="SAM" id="Phobius"/>
    </source>
</evidence>
<evidence type="ECO:0000256" key="3">
    <source>
        <dbReference type="ARBA" id="ARBA00004906"/>
    </source>
</evidence>
<gene>
    <name evidence="15" type="primary">LOC103702592</name>
</gene>
<comment type="catalytic activity">
    <reaction evidence="1">
        <text>S-ubiquitinyl-[E2 ubiquitin-conjugating enzyme]-L-cysteine + [acceptor protein]-L-lysine = [E2 ubiquitin-conjugating enzyme]-L-cysteine + N(6)-ubiquitinyl-[acceptor protein]-L-lysine.</text>
        <dbReference type="EC" id="2.3.2.27"/>
    </reaction>
</comment>
<sequence length="921" mass="102353">MAPPSLRSPLVSLKSSVLRLGVRTGLSPFSSPPWFLLLLLLLTCISPSCSSSPGGISYASHCNSTVPEATPAGLLGDSSTSFQIPNGYYSGGGRLLGSFPESFGFRAKSLHQTQTPGVLQVDGTLVFNGRRGVDYYPNGTDSRYIRHRNSTARREAIFQLSGFWSESAGKLCMVGRGFLRRKRVGTSMDLSAVLKLNYPDSSNISTSMANGTVESLDEAQSPNHFDPISILAYAQKNYEYTMISQANESCSHIKFEEELVGFNPGTVCSNLQPFLDRPFILDTGSSCSSGNCDPFGKGPRIFPGFMFFKPIQCSDGGRMHFQIGFSNDTMAANDRILVPDKSLVGEGFWDQSENRLCLMACRILDAKGSSLANASVGDCTIGLSLGFPAFWSISIRSTTIGRIWSGKNKNDAGYFSMVSFRSLQDGVDPIPGLKYEYTKLVAVKKYCVENNVTKLGKWRYPNGRYFDDMRFSLSLRDVNGNDAWGQATPVFIGETYHGNDDSVMTNSGMNHTLWNVSYELSYTFWNASSVVDEPTVTTAEGIYNAETGMLCMVGCRYPISSVARKQANGAASDSMDCEILINLQLPPLDPRAGEHFNGTIRSLREKSDPLFFDPLQVSSSSIYRIQTAEISWRMDIEIIMVLISLTLSCFFIRMQIYHVKKHPDVLPSISILMLVILALGYMVPLFLNFEAFFEHHNRYSILLWRGGWLEVIVRVMTMVAFLLECRLLQLAWSSRSAEDGKKGLSVPERTALMLCLPLYFAGGLIACFVHVSSRRHSYAISYHRHSLWEDLISYSGNLISYAGLVLDGFLLPQVILNIFGNSKDKALTPFFYVGTTAVRALPHLYDAYRAHHFFPQLVSSYIYASPDEDFYSSAWDIIIPCGGLLFAMLIYLQQRYGGGCILPARFRRPGHMYEMVSMVSL</sequence>
<evidence type="ECO:0000259" key="12">
    <source>
        <dbReference type="Pfam" id="PF11145"/>
    </source>
</evidence>
<dbReference type="RefSeq" id="XP_026658583.2">
    <property type="nucleotide sequence ID" value="XM_026802782.2"/>
</dbReference>
<dbReference type="GO" id="GO:0012505">
    <property type="term" value="C:endomembrane system"/>
    <property type="evidence" value="ECO:0007669"/>
    <property type="project" value="UniProtKB-SubCell"/>
</dbReference>
<dbReference type="PANTHER" id="PTHR33389">
    <property type="entry name" value="FAMILY PROTEIN, PUTATIVE (DUF2921)-RELATED"/>
    <property type="match status" value="1"/>
</dbReference>
<feature type="signal peptide" evidence="11">
    <location>
        <begin position="1"/>
        <end position="50"/>
    </location>
</feature>
<proteinExistence type="predicted"/>
<keyword evidence="11" id="KW-0732">Signal</keyword>
<dbReference type="InterPro" id="IPR057425">
    <property type="entry name" value="DUF2921_N"/>
</dbReference>
<reference evidence="15" key="2">
    <citation type="submission" date="2025-08" db="UniProtKB">
        <authorList>
            <consortium name="RefSeq"/>
        </authorList>
    </citation>
    <scope>IDENTIFICATION</scope>
    <source>
        <tissue evidence="15">Young leaves</tissue>
    </source>
</reference>
<keyword evidence="5" id="KW-0808">Transferase</keyword>